<gene>
    <name evidence="12" type="ORF">R1sor_017782</name>
</gene>
<evidence type="ECO:0000256" key="9">
    <source>
        <dbReference type="RuleBase" id="RU000488"/>
    </source>
</evidence>
<dbReference type="SUPFAM" id="SSF103506">
    <property type="entry name" value="Mitochondrial carrier"/>
    <property type="match status" value="1"/>
</dbReference>
<dbReference type="InterPro" id="IPR002067">
    <property type="entry name" value="MCP"/>
</dbReference>
<evidence type="ECO:0000313" key="12">
    <source>
        <dbReference type="EMBL" id="KAL3699760.1"/>
    </source>
</evidence>
<sequence>MAHNSRLASISLRNESAVETSGDTSMASHGNGWPLRPAGACVNQERPSASARLSWSSGSKLAAADEGIARGGGNDWDQADVLSSSRWQWVVASSDNGRYEAMALASSSLFAGISVSNFLQGGSSRVQRGKEKKARQSSWPLLRRLLGQIVGAKSQASTIAKQVSLAERAGIGAVAGGIAGGFTNVMLHPIDTVKTKLQTRGASQMYEGPLDAVSKILASQGIAGFYSGVQAAFIGSVMSSSVYFGTYELAKGFFSSVARWPETLVPPFAAALGNITSSAILVPKEVIKQRMQAGATGTAREVFMNTIQTEGVVGLYAGYSAALLRNLPTNIISFSTFEYLKIAWLRGTNKVRLDPWQSMVSGAFAGALSAAVTTPLDLVKTRLMTQARAQVVLTGLSGTRAEAAARAQAVAEYTYKGVANTMQRIWFEEGPKGLMKGVGPRVFYNALFSAVGFFAFETARYFLLAQHIQQKDAKRERQMEAEREAQMTSLKHGL</sequence>
<comment type="subcellular location">
    <subcellularLocation>
        <location evidence="1">Membrane</location>
        <topology evidence="1">Multi-pass membrane protein</topology>
    </subcellularLocation>
</comment>
<dbReference type="GO" id="GO:0016020">
    <property type="term" value="C:membrane"/>
    <property type="evidence" value="ECO:0007669"/>
    <property type="project" value="UniProtKB-SubCell"/>
</dbReference>
<dbReference type="Gene3D" id="1.50.40.10">
    <property type="entry name" value="Mitochondrial carrier domain"/>
    <property type="match status" value="2"/>
</dbReference>
<proteinExistence type="inferred from homology"/>
<organism evidence="12 13">
    <name type="scientific">Riccia sorocarpa</name>
    <dbReference type="NCBI Taxonomy" id="122646"/>
    <lineage>
        <taxon>Eukaryota</taxon>
        <taxon>Viridiplantae</taxon>
        <taxon>Streptophyta</taxon>
        <taxon>Embryophyta</taxon>
        <taxon>Marchantiophyta</taxon>
        <taxon>Marchantiopsida</taxon>
        <taxon>Marchantiidae</taxon>
        <taxon>Marchantiales</taxon>
        <taxon>Ricciaceae</taxon>
        <taxon>Riccia</taxon>
    </lineage>
</organism>
<dbReference type="PANTHER" id="PTHR45667">
    <property type="entry name" value="S-ADENOSYLMETHIONINE MITOCHONDRIAL CARRIER PROTEIN"/>
    <property type="match status" value="1"/>
</dbReference>
<dbReference type="Pfam" id="PF00153">
    <property type="entry name" value="Mito_carr"/>
    <property type="match status" value="3"/>
</dbReference>
<evidence type="ECO:0000313" key="13">
    <source>
        <dbReference type="Proteomes" id="UP001633002"/>
    </source>
</evidence>
<keyword evidence="6 11" id="KW-1133">Transmembrane helix</keyword>
<evidence type="ECO:0000256" key="11">
    <source>
        <dbReference type="SAM" id="Phobius"/>
    </source>
</evidence>
<keyword evidence="5" id="KW-0677">Repeat</keyword>
<name>A0ABD3IBE5_9MARC</name>
<evidence type="ECO:0000256" key="3">
    <source>
        <dbReference type="ARBA" id="ARBA00022448"/>
    </source>
</evidence>
<feature type="compositionally biased region" description="Polar residues" evidence="10">
    <location>
        <begin position="1"/>
        <end position="28"/>
    </location>
</feature>
<feature type="repeat" description="Solcar" evidence="8">
    <location>
        <begin position="167"/>
        <end position="253"/>
    </location>
</feature>
<keyword evidence="4 8" id="KW-0812">Transmembrane</keyword>
<feature type="repeat" description="Solcar" evidence="8">
    <location>
        <begin position="261"/>
        <end position="343"/>
    </location>
</feature>
<dbReference type="PRINTS" id="PR00926">
    <property type="entry name" value="MITOCARRIER"/>
</dbReference>
<reference evidence="12 13" key="1">
    <citation type="submission" date="2024-09" db="EMBL/GenBank/DDBJ databases">
        <title>Chromosome-scale assembly of Riccia sorocarpa.</title>
        <authorList>
            <person name="Paukszto L."/>
        </authorList>
    </citation>
    <scope>NUCLEOTIDE SEQUENCE [LARGE SCALE GENOMIC DNA]</scope>
    <source>
        <strain evidence="12">LP-2024</strain>
        <tissue evidence="12">Aerial parts of the thallus</tissue>
    </source>
</reference>
<accession>A0ABD3IBE5</accession>
<dbReference type="Proteomes" id="UP001633002">
    <property type="component" value="Unassembled WGS sequence"/>
</dbReference>
<evidence type="ECO:0000256" key="2">
    <source>
        <dbReference type="ARBA" id="ARBA00006375"/>
    </source>
</evidence>
<dbReference type="AlphaFoldDB" id="A0ABD3IBE5"/>
<evidence type="ECO:0000256" key="6">
    <source>
        <dbReference type="ARBA" id="ARBA00022989"/>
    </source>
</evidence>
<evidence type="ECO:0000256" key="5">
    <source>
        <dbReference type="ARBA" id="ARBA00022737"/>
    </source>
</evidence>
<keyword evidence="7 8" id="KW-0472">Membrane</keyword>
<evidence type="ECO:0000256" key="4">
    <source>
        <dbReference type="ARBA" id="ARBA00022692"/>
    </source>
</evidence>
<evidence type="ECO:0000256" key="7">
    <source>
        <dbReference type="ARBA" id="ARBA00023136"/>
    </source>
</evidence>
<keyword evidence="3 9" id="KW-0813">Transport</keyword>
<feature type="repeat" description="Solcar" evidence="8">
    <location>
        <begin position="353"/>
        <end position="462"/>
    </location>
</feature>
<evidence type="ECO:0000256" key="1">
    <source>
        <dbReference type="ARBA" id="ARBA00004141"/>
    </source>
</evidence>
<dbReference type="InterPro" id="IPR023395">
    <property type="entry name" value="MCP_dom_sf"/>
</dbReference>
<protein>
    <recommendedName>
        <fullName evidence="14">Mitochondrial carrier protein</fullName>
    </recommendedName>
</protein>
<feature type="region of interest" description="Disordered" evidence="10">
    <location>
        <begin position="1"/>
        <end position="32"/>
    </location>
</feature>
<feature type="transmembrane region" description="Helical" evidence="11">
    <location>
        <begin position="442"/>
        <end position="463"/>
    </location>
</feature>
<keyword evidence="13" id="KW-1185">Reference proteome</keyword>
<dbReference type="EMBL" id="JBJQOH010000001">
    <property type="protein sequence ID" value="KAL3699760.1"/>
    <property type="molecule type" value="Genomic_DNA"/>
</dbReference>
<evidence type="ECO:0000256" key="8">
    <source>
        <dbReference type="PROSITE-ProRule" id="PRU00282"/>
    </source>
</evidence>
<evidence type="ECO:0000256" key="10">
    <source>
        <dbReference type="SAM" id="MobiDB-lite"/>
    </source>
</evidence>
<dbReference type="PROSITE" id="PS50920">
    <property type="entry name" value="SOLCAR"/>
    <property type="match status" value="3"/>
</dbReference>
<evidence type="ECO:0008006" key="14">
    <source>
        <dbReference type="Google" id="ProtNLM"/>
    </source>
</evidence>
<comment type="similarity">
    <text evidence="2 9">Belongs to the mitochondrial carrier (TC 2.A.29) family.</text>
</comment>
<comment type="caution">
    <text evidence="12">The sequence shown here is derived from an EMBL/GenBank/DDBJ whole genome shotgun (WGS) entry which is preliminary data.</text>
</comment>
<dbReference type="InterPro" id="IPR018108">
    <property type="entry name" value="MCP_transmembrane"/>
</dbReference>